<dbReference type="EMBL" id="CP021748">
    <property type="protein sequence ID" value="ARX82780.1"/>
    <property type="molecule type" value="Genomic_DNA"/>
</dbReference>
<dbReference type="Proteomes" id="UP000195880">
    <property type="component" value="Chromosome"/>
</dbReference>
<dbReference type="KEGG" id="salf:SMD44_02194"/>
<dbReference type="AlphaFoldDB" id="A0A1Z1W8R2"/>
<evidence type="ECO:0000313" key="2">
    <source>
        <dbReference type="Proteomes" id="UP000195880"/>
    </source>
</evidence>
<gene>
    <name evidence="1" type="ORF">SMD44_02194</name>
</gene>
<evidence type="ECO:0000313" key="1">
    <source>
        <dbReference type="EMBL" id="ARX82780.1"/>
    </source>
</evidence>
<protein>
    <submittedName>
        <fullName evidence="1">Uncharacterized protein</fullName>
    </submittedName>
</protein>
<sequence>MRATDALRATEMLYALPWRVQCVQATPSLSRVSV</sequence>
<reference evidence="1 2" key="1">
    <citation type="submission" date="2017-05" db="EMBL/GenBank/DDBJ databases">
        <title>Streptomyces alboflavus Genome sequencing and assembly.</title>
        <authorList>
            <person name="Wang Y."/>
            <person name="Du B."/>
            <person name="Ding Y."/>
            <person name="Liu H."/>
            <person name="Hou Q."/>
            <person name="Liu K."/>
            <person name="Wang C."/>
            <person name="Yao L."/>
        </authorList>
    </citation>
    <scope>NUCLEOTIDE SEQUENCE [LARGE SCALE GENOMIC DNA]</scope>
    <source>
        <strain evidence="1 2">MDJK44</strain>
    </source>
</reference>
<keyword evidence="2" id="KW-1185">Reference proteome</keyword>
<accession>A0A1Z1W8R2</accession>
<proteinExistence type="predicted"/>
<name>A0A1Z1W8R2_9ACTN</name>
<organism evidence="1 2">
    <name type="scientific">Streptomyces alboflavus</name>
    <dbReference type="NCBI Taxonomy" id="67267"/>
    <lineage>
        <taxon>Bacteria</taxon>
        <taxon>Bacillati</taxon>
        <taxon>Actinomycetota</taxon>
        <taxon>Actinomycetes</taxon>
        <taxon>Kitasatosporales</taxon>
        <taxon>Streptomycetaceae</taxon>
        <taxon>Streptomyces</taxon>
    </lineage>
</organism>